<gene>
    <name evidence="1" type="ORF">INT45_008901</name>
</gene>
<dbReference type="AlphaFoldDB" id="A0A8H7RZI5"/>
<protein>
    <submittedName>
        <fullName evidence="1">Uncharacterized protein</fullName>
    </submittedName>
</protein>
<sequence>MTLHVCGILVQGYKPTTYRLNLASPLVYRLVHLTACSMFKSIEEFTLIPQIISAIIQVKNYALLAPQKYILS</sequence>
<proteinExistence type="predicted"/>
<comment type="caution">
    <text evidence="1">The sequence shown here is derived from an EMBL/GenBank/DDBJ whole genome shotgun (WGS) entry which is preliminary data.</text>
</comment>
<reference evidence="1 2" key="1">
    <citation type="submission" date="2020-12" db="EMBL/GenBank/DDBJ databases">
        <title>Metabolic potential, ecology and presence of endohyphal bacteria is reflected in genomic diversity of Mucoromycotina.</title>
        <authorList>
            <person name="Muszewska A."/>
            <person name="Okrasinska A."/>
            <person name="Steczkiewicz K."/>
            <person name="Drgas O."/>
            <person name="Orlowska M."/>
            <person name="Perlinska-Lenart U."/>
            <person name="Aleksandrzak-Piekarczyk T."/>
            <person name="Szatraj K."/>
            <person name="Zielenkiewicz U."/>
            <person name="Pilsyk S."/>
            <person name="Malc E."/>
            <person name="Mieczkowski P."/>
            <person name="Kruszewska J.S."/>
            <person name="Biernat P."/>
            <person name="Pawlowska J."/>
        </authorList>
    </citation>
    <scope>NUCLEOTIDE SEQUENCE [LARGE SCALE GENOMIC DNA]</scope>
    <source>
        <strain evidence="1 2">CBS 142.35</strain>
    </source>
</reference>
<keyword evidence="2" id="KW-1185">Reference proteome</keyword>
<dbReference type="OrthoDB" id="2287485at2759"/>
<dbReference type="EMBL" id="JAEPRB010000197">
    <property type="protein sequence ID" value="KAG2219057.1"/>
    <property type="molecule type" value="Genomic_DNA"/>
</dbReference>
<evidence type="ECO:0000313" key="2">
    <source>
        <dbReference type="Proteomes" id="UP000646827"/>
    </source>
</evidence>
<name>A0A8H7RZI5_9FUNG</name>
<dbReference type="Proteomes" id="UP000646827">
    <property type="component" value="Unassembled WGS sequence"/>
</dbReference>
<evidence type="ECO:0000313" key="1">
    <source>
        <dbReference type="EMBL" id="KAG2219057.1"/>
    </source>
</evidence>
<accession>A0A8H7RZI5</accession>
<organism evidence="1 2">
    <name type="scientific">Circinella minor</name>
    <dbReference type="NCBI Taxonomy" id="1195481"/>
    <lineage>
        <taxon>Eukaryota</taxon>
        <taxon>Fungi</taxon>
        <taxon>Fungi incertae sedis</taxon>
        <taxon>Mucoromycota</taxon>
        <taxon>Mucoromycotina</taxon>
        <taxon>Mucoromycetes</taxon>
        <taxon>Mucorales</taxon>
        <taxon>Lichtheimiaceae</taxon>
        <taxon>Circinella</taxon>
    </lineage>
</organism>